<keyword evidence="4" id="KW-0633">Potassium transport</keyword>
<evidence type="ECO:0000256" key="2">
    <source>
        <dbReference type="ARBA" id="ARBA00022448"/>
    </source>
</evidence>
<evidence type="ECO:0000256" key="12">
    <source>
        <dbReference type="ARBA" id="ARBA00023065"/>
    </source>
</evidence>
<dbReference type="PANTHER" id="PTHR47735">
    <property type="entry name" value="POTASSIUM VOLTAGE-GATED CHANNEL SUBFAMILY KQT MEMBER 4"/>
    <property type="match status" value="1"/>
</dbReference>
<evidence type="ECO:0000256" key="20">
    <source>
        <dbReference type="SAM" id="Phobius"/>
    </source>
</evidence>
<dbReference type="Pfam" id="PF16642">
    <property type="entry name" value="KCNQ2_u3"/>
    <property type="match status" value="1"/>
</dbReference>
<evidence type="ECO:0000256" key="3">
    <source>
        <dbReference type="ARBA" id="ARBA00022475"/>
    </source>
</evidence>
<dbReference type="PANTHER" id="PTHR47735:SF4">
    <property type="entry name" value="POTASSIUM VOLTAGE-GATED CHANNEL SUBFAMILY KQT MEMBER 2"/>
    <property type="match status" value="1"/>
</dbReference>
<evidence type="ECO:0000256" key="10">
    <source>
        <dbReference type="ARBA" id="ARBA00022958"/>
    </source>
</evidence>
<keyword evidence="10" id="KW-0630">Potassium</keyword>
<dbReference type="InterPro" id="IPR020969">
    <property type="entry name" value="Ankyrin-G_BS"/>
</dbReference>
<keyword evidence="13 20" id="KW-0472">Membrane</keyword>
<feature type="transmembrane region" description="Helical" evidence="20">
    <location>
        <begin position="235"/>
        <end position="260"/>
    </location>
</feature>
<feature type="transmembrane region" description="Helical" evidence="20">
    <location>
        <begin position="175"/>
        <end position="194"/>
    </location>
</feature>
<proteinExistence type="predicted"/>
<feature type="transmembrane region" description="Helical" evidence="20">
    <location>
        <begin position="114"/>
        <end position="135"/>
    </location>
</feature>
<feature type="domain" description="Potassium channel voltage dependent KCNQ C-terminal" evidence="22">
    <location>
        <begin position="623"/>
        <end position="664"/>
    </location>
</feature>
<protein>
    <submittedName>
        <fullName evidence="23">Potassium voltage-gated channel subfamily KQT member 2</fullName>
    </submittedName>
</protein>
<dbReference type="Pfam" id="PF03520">
    <property type="entry name" value="KCNQ_channel"/>
    <property type="match status" value="2"/>
</dbReference>
<comment type="catalytic activity">
    <reaction evidence="18">
        <text>Cs(+)(in) = Cs(+)(out)</text>
        <dbReference type="Rhea" id="RHEA:78555"/>
        <dbReference type="ChEBI" id="CHEBI:49547"/>
    </reaction>
</comment>
<feature type="region of interest" description="Disordered" evidence="19">
    <location>
        <begin position="359"/>
        <end position="403"/>
    </location>
</feature>
<evidence type="ECO:0000256" key="19">
    <source>
        <dbReference type="SAM" id="MobiDB-lite"/>
    </source>
</evidence>
<evidence type="ECO:0000313" key="24">
    <source>
        <dbReference type="Proteomes" id="UP000830375"/>
    </source>
</evidence>
<dbReference type="Pfam" id="PF00520">
    <property type="entry name" value="Ion_trans"/>
    <property type="match status" value="1"/>
</dbReference>
<keyword evidence="8" id="KW-0832">Ubl conjugation</keyword>
<comment type="caution">
    <text evidence="23">The sequence shown here is derived from an EMBL/GenBank/DDBJ whole genome shotgun (WGS) entry which is preliminary data.</text>
</comment>
<evidence type="ECO:0000256" key="17">
    <source>
        <dbReference type="ARBA" id="ARBA00044657"/>
    </source>
</evidence>
<evidence type="ECO:0000256" key="9">
    <source>
        <dbReference type="ARBA" id="ARBA00022882"/>
    </source>
</evidence>
<evidence type="ECO:0000256" key="7">
    <source>
        <dbReference type="ARBA" id="ARBA00022826"/>
    </source>
</evidence>
<dbReference type="Pfam" id="PF11956">
    <property type="entry name" value="KCNQC3-Ank-G_bd"/>
    <property type="match status" value="1"/>
</dbReference>
<organism evidence="23 24">
    <name type="scientific">Labeo rohita</name>
    <name type="common">Indian major carp</name>
    <name type="synonym">Cyprinus rohita</name>
    <dbReference type="NCBI Taxonomy" id="84645"/>
    <lineage>
        <taxon>Eukaryota</taxon>
        <taxon>Metazoa</taxon>
        <taxon>Chordata</taxon>
        <taxon>Craniata</taxon>
        <taxon>Vertebrata</taxon>
        <taxon>Euteleostomi</taxon>
        <taxon>Actinopterygii</taxon>
        <taxon>Neopterygii</taxon>
        <taxon>Teleostei</taxon>
        <taxon>Ostariophysi</taxon>
        <taxon>Cypriniformes</taxon>
        <taxon>Cyprinidae</taxon>
        <taxon>Labeoninae</taxon>
        <taxon>Labeonini</taxon>
        <taxon>Labeo</taxon>
    </lineage>
</organism>
<evidence type="ECO:0000256" key="4">
    <source>
        <dbReference type="ARBA" id="ARBA00022538"/>
    </source>
</evidence>
<evidence type="ECO:0000256" key="13">
    <source>
        <dbReference type="ARBA" id="ARBA00023136"/>
    </source>
</evidence>
<feature type="compositionally biased region" description="Polar residues" evidence="19">
    <location>
        <begin position="360"/>
        <end position="390"/>
    </location>
</feature>
<dbReference type="InterPro" id="IPR003937">
    <property type="entry name" value="K_chnl_volt-dep_KCNQ"/>
</dbReference>
<feature type="domain" description="Ion transport" evidence="21">
    <location>
        <begin position="65"/>
        <end position="263"/>
    </location>
</feature>
<comment type="catalytic activity">
    <reaction evidence="15">
        <text>K(+)(in) = K(+)(out)</text>
        <dbReference type="Rhea" id="RHEA:29463"/>
        <dbReference type="ChEBI" id="CHEBI:29103"/>
    </reaction>
</comment>
<evidence type="ECO:0000256" key="5">
    <source>
        <dbReference type="ARBA" id="ARBA00022553"/>
    </source>
</evidence>
<evidence type="ECO:0000256" key="6">
    <source>
        <dbReference type="ARBA" id="ARBA00022692"/>
    </source>
</evidence>
<dbReference type="InterPro" id="IPR013821">
    <property type="entry name" value="K_chnl_volt-dep_KCNQ_C"/>
</dbReference>
<comment type="catalytic activity">
    <reaction evidence="16">
        <text>Na(+)(in) = Na(+)(out)</text>
        <dbReference type="Rhea" id="RHEA:34963"/>
        <dbReference type="ChEBI" id="CHEBI:29101"/>
    </reaction>
</comment>
<dbReference type="Gene3D" id="1.10.287.70">
    <property type="match status" value="1"/>
</dbReference>
<keyword evidence="3" id="KW-1003">Cell membrane</keyword>
<keyword evidence="24" id="KW-1185">Reference proteome</keyword>
<keyword evidence="12" id="KW-0406">Ion transport</keyword>
<evidence type="ECO:0000259" key="22">
    <source>
        <dbReference type="Pfam" id="PF03520"/>
    </source>
</evidence>
<feature type="compositionally biased region" description="Basic and acidic residues" evidence="19">
    <location>
        <begin position="632"/>
        <end position="641"/>
    </location>
</feature>
<evidence type="ECO:0000256" key="18">
    <source>
        <dbReference type="ARBA" id="ARBA00044691"/>
    </source>
</evidence>
<dbReference type="PRINTS" id="PR01461">
    <property type="entry name" value="KCNQ2CHANNEL"/>
</dbReference>
<keyword evidence="2" id="KW-0813">Transport</keyword>
<comment type="subcellular location">
    <subcellularLocation>
        <location evidence="1">Cell membrane</location>
        <topology evidence="1">Multi-pass membrane protein</topology>
    </subcellularLocation>
</comment>
<evidence type="ECO:0000256" key="15">
    <source>
        <dbReference type="ARBA" id="ARBA00034430"/>
    </source>
</evidence>
<dbReference type="InterPro" id="IPR005821">
    <property type="entry name" value="Ion_trans_dom"/>
</dbReference>
<dbReference type="PRINTS" id="PR00169">
    <property type="entry name" value="KCHANNEL"/>
</dbReference>
<reference evidence="23 24" key="1">
    <citation type="submission" date="2022-01" db="EMBL/GenBank/DDBJ databases">
        <title>A high-quality chromosome-level genome assembly of rohu carp, Labeo rohita.</title>
        <authorList>
            <person name="Arick M.A. II"/>
            <person name="Hsu C.-Y."/>
            <person name="Magbanua Z."/>
            <person name="Pechanova O."/>
            <person name="Grover C."/>
            <person name="Miller E."/>
            <person name="Thrash A."/>
            <person name="Ezzel L."/>
            <person name="Alam S."/>
            <person name="Benzie J."/>
            <person name="Hamilton M."/>
            <person name="Karsi A."/>
            <person name="Lawrence M.L."/>
            <person name="Peterson D.G."/>
        </authorList>
    </citation>
    <scope>NUCLEOTIDE SEQUENCE [LARGE SCALE GENOMIC DNA]</scope>
    <source>
        <strain evidence="24">BAU-BD-2019</strain>
        <tissue evidence="23">Blood</tissue>
    </source>
</reference>
<feature type="transmembrane region" description="Helical" evidence="20">
    <location>
        <begin position="63"/>
        <end position="79"/>
    </location>
</feature>
<dbReference type="SUPFAM" id="SSF81324">
    <property type="entry name" value="Voltage-gated potassium channels"/>
    <property type="match status" value="1"/>
</dbReference>
<evidence type="ECO:0000256" key="1">
    <source>
        <dbReference type="ARBA" id="ARBA00004651"/>
    </source>
</evidence>
<sequence length="1027" mass="114953">MEIHVFFCYCKMHCCHTLHSLNVMILNLKAGFDPLENCLFPICGKSSCSHQEERDGSSPYRRGFLLVFSCLVLSVFSTIKEYEKSSEDALYILEIVTIVVFGVEYIVRIWSAGYIMVLIASISVLAAGTQGNVFATSAIRSLRFLQILRMIRMDRRGGTWKLLGSVVYAHSKELITAWYIGFLCLILASFLVYLAEKEDNEMFETYADALWWGLITLTTIGYGDKYPITWNGRLLAATFTLIGVSFFALPAGILGSGFALKVQEQHRQKHFEKRRNPAAGLIQAAWRFYATNLNRTDLHSTWDYYERTVSVPMYRLIPPLNQLDLLRNLKSKSGLSFRKEAQPEPSPSQKVSLKERVFSSPRNSANKGKNSPQGQQPLRRSPSADNSIEDSPSKVPKSLSFGDRSRARQAFRFKGAASRQNSEEASLPGEDIVDDNKSCHCEFVPQDLTPGLKVTIRARKFKESLRPYDVMDVIEQYSAGHLDMLARIKNLQSRQEQIQLLLFLFLSSHTPHTVRHDMFFAQTFSRGEPNITFRSVTSHVAELKLVKLVCLHRCVEMTSCGSKKQQMEMLVSKRSFLSFSIADFPYACRHGVFSGMPHMMHINTLFSLTLLSYEVFILDVCSFIVGRGPAITDKDRPKGTTDAELPEDPSMMGRLGKVEKQRMGIPQSETDAYFASKEPDPAPPYHSPVEHMEKSGSITKIIRSNSSAGQKNFDPPPSTCVNHHCPPSTSWHPHTHPEPAQGTSPMADPSLVRIPPPPAHERSSAGHNGGSRGAGQHHASRGEDGRPLALSQQQAGAESDTSISIPSVDHEELERSFSGFSISQSKENLDFLNNAYFSGVSRCAKVRPYIAEGESDTDSDLCAPSPHSATGDGAYADRGWSGTNISLARAAPRAEETVETARRNEDAMQWLLGAEHLLIHLMSGGRILTLHMNHLIFEYMPSENMRARCKIIRICSTALHTCRLHISKEDSLFTSSVFHISRRSLSLTLPLMLFICCLCWTDRGRPGLAVTQLKKKFNLKIYLQTKS</sequence>
<accession>A0ABQ8MMA7</accession>
<keyword evidence="14" id="KW-0407">Ion channel</keyword>
<dbReference type="Proteomes" id="UP000830375">
    <property type="component" value="Unassembled WGS sequence"/>
</dbReference>
<evidence type="ECO:0000313" key="23">
    <source>
        <dbReference type="EMBL" id="KAI2663944.1"/>
    </source>
</evidence>
<feature type="region of interest" description="Disordered" evidence="19">
    <location>
        <begin position="673"/>
        <end position="694"/>
    </location>
</feature>
<evidence type="ECO:0000256" key="8">
    <source>
        <dbReference type="ARBA" id="ARBA00022843"/>
    </source>
</evidence>
<comment type="catalytic activity">
    <reaction evidence="17">
        <text>Rb(+)(in) = Rb(+)(out)</text>
        <dbReference type="Rhea" id="RHEA:78547"/>
        <dbReference type="ChEBI" id="CHEBI:49847"/>
    </reaction>
</comment>
<keyword evidence="11 20" id="KW-1133">Transmembrane helix</keyword>
<keyword evidence="9" id="KW-0851">Voltage-gated channel</keyword>
<feature type="domain" description="Potassium channel voltage dependent KCNQ C-terminal" evidence="22">
    <location>
        <begin position="381"/>
        <end position="498"/>
    </location>
</feature>
<feature type="transmembrane region" description="Helical" evidence="20">
    <location>
        <begin position="91"/>
        <end position="107"/>
    </location>
</feature>
<feature type="compositionally biased region" description="Polar residues" evidence="19">
    <location>
        <begin position="790"/>
        <end position="805"/>
    </location>
</feature>
<evidence type="ECO:0000256" key="14">
    <source>
        <dbReference type="ARBA" id="ARBA00023303"/>
    </source>
</evidence>
<evidence type="ECO:0000259" key="21">
    <source>
        <dbReference type="Pfam" id="PF00520"/>
    </source>
</evidence>
<keyword evidence="5" id="KW-0597">Phosphoprotein</keyword>
<dbReference type="InterPro" id="IPR003947">
    <property type="entry name" value="K_chnl_volt-dep_KCNQ2"/>
</dbReference>
<gene>
    <name evidence="23" type="ORF">H4Q32_012580</name>
</gene>
<feature type="region of interest" description="Disordered" evidence="19">
    <location>
        <begin position="854"/>
        <end position="876"/>
    </location>
</feature>
<keyword evidence="7" id="KW-0631">Potassium channel</keyword>
<evidence type="ECO:0000256" key="11">
    <source>
        <dbReference type="ARBA" id="ARBA00022989"/>
    </source>
</evidence>
<evidence type="ECO:0000256" key="16">
    <source>
        <dbReference type="ARBA" id="ARBA00036239"/>
    </source>
</evidence>
<dbReference type="Gene3D" id="6.10.140.1910">
    <property type="match status" value="1"/>
</dbReference>
<feature type="region of interest" description="Disordered" evidence="19">
    <location>
        <begin position="632"/>
        <end position="651"/>
    </location>
</feature>
<dbReference type="EMBL" id="JACTAM010000006">
    <property type="protein sequence ID" value="KAI2663944.1"/>
    <property type="molecule type" value="Genomic_DNA"/>
</dbReference>
<name>A0ABQ8MMA7_LABRO</name>
<keyword evidence="6 20" id="KW-0812">Transmembrane</keyword>
<feature type="compositionally biased region" description="Low complexity" evidence="19">
    <location>
        <begin position="723"/>
        <end position="732"/>
    </location>
</feature>
<feature type="region of interest" description="Disordered" evidence="19">
    <location>
        <begin position="706"/>
        <end position="807"/>
    </location>
</feature>